<name>A0A3D5IYS9_9FLAO</name>
<dbReference type="EMBL" id="DPMF01000088">
    <property type="protein sequence ID" value="HCV80206.1"/>
    <property type="molecule type" value="Genomic_DNA"/>
</dbReference>
<evidence type="ECO:0000256" key="2">
    <source>
        <dbReference type="ARBA" id="ARBA00022840"/>
    </source>
</evidence>
<dbReference type="GO" id="GO:0005524">
    <property type="term" value="F:ATP binding"/>
    <property type="evidence" value="ECO:0007669"/>
    <property type="project" value="UniProtKB-KW"/>
</dbReference>
<dbReference type="Pfam" id="PF16326">
    <property type="entry name" value="ABC_tran_CTD"/>
    <property type="match status" value="1"/>
</dbReference>
<feature type="coiled-coil region" evidence="3">
    <location>
        <begin position="2"/>
        <end position="56"/>
    </location>
</feature>
<keyword evidence="1" id="KW-0547">Nucleotide-binding</keyword>
<feature type="domain" description="ABC transporter Uup C-terminal" evidence="4">
    <location>
        <begin position="1"/>
        <end position="62"/>
    </location>
</feature>
<organism evidence="5 6">
    <name type="scientific">Zunongwangia profunda</name>
    <dbReference type="NCBI Taxonomy" id="398743"/>
    <lineage>
        <taxon>Bacteria</taxon>
        <taxon>Pseudomonadati</taxon>
        <taxon>Bacteroidota</taxon>
        <taxon>Flavobacteriia</taxon>
        <taxon>Flavobacteriales</taxon>
        <taxon>Flavobacteriaceae</taxon>
        <taxon>Zunongwangia</taxon>
    </lineage>
</organism>
<evidence type="ECO:0000313" key="6">
    <source>
        <dbReference type="Proteomes" id="UP000264330"/>
    </source>
</evidence>
<dbReference type="InterPro" id="IPR032524">
    <property type="entry name" value="ABC_tran_C"/>
</dbReference>
<accession>A0A3D5IYS9</accession>
<evidence type="ECO:0000313" key="5">
    <source>
        <dbReference type="EMBL" id="HCV80206.1"/>
    </source>
</evidence>
<protein>
    <submittedName>
        <fullName evidence="5">ABC transporter</fullName>
    </submittedName>
</protein>
<evidence type="ECO:0000256" key="1">
    <source>
        <dbReference type="ARBA" id="ARBA00022741"/>
    </source>
</evidence>
<dbReference type="Proteomes" id="UP000264330">
    <property type="component" value="Unassembled WGS sequence"/>
</dbReference>
<reference evidence="5 6" key="1">
    <citation type="journal article" date="2018" name="Nat. Biotechnol.">
        <title>A standardized bacterial taxonomy based on genome phylogeny substantially revises the tree of life.</title>
        <authorList>
            <person name="Parks D.H."/>
            <person name="Chuvochina M."/>
            <person name="Waite D.W."/>
            <person name="Rinke C."/>
            <person name="Skarshewski A."/>
            <person name="Chaumeil P.A."/>
            <person name="Hugenholtz P."/>
        </authorList>
    </citation>
    <scope>NUCLEOTIDE SEQUENCE [LARGE SCALE GENOMIC DNA]</scope>
    <source>
        <strain evidence="5">UBA9359</strain>
    </source>
</reference>
<proteinExistence type="predicted"/>
<comment type="caution">
    <text evidence="5">The sequence shown here is derived from an EMBL/GenBank/DDBJ whole genome shotgun (WGS) entry which is preliminary data.</text>
</comment>
<dbReference type="AlphaFoldDB" id="A0A3D5IYS9"/>
<dbReference type="Gene3D" id="1.10.287.380">
    <property type="entry name" value="Valyl-tRNA synthetase, C-terminal domain"/>
    <property type="match status" value="1"/>
</dbReference>
<sequence>NEQKEYQKLEKEIAKLEKKKEEVQKKFLEEMSGEEIDNTSLALKDIEKQIETKTERWFELMEKMES</sequence>
<feature type="non-terminal residue" evidence="5">
    <location>
        <position position="1"/>
    </location>
</feature>
<dbReference type="InterPro" id="IPR037118">
    <property type="entry name" value="Val-tRNA_synth_C_sf"/>
</dbReference>
<dbReference type="GO" id="GO:0003677">
    <property type="term" value="F:DNA binding"/>
    <property type="evidence" value="ECO:0007669"/>
    <property type="project" value="InterPro"/>
</dbReference>
<evidence type="ECO:0000256" key="3">
    <source>
        <dbReference type="SAM" id="Coils"/>
    </source>
</evidence>
<gene>
    <name evidence="5" type="ORF">DGQ38_04070</name>
</gene>
<keyword evidence="2" id="KW-0067">ATP-binding</keyword>
<keyword evidence="3" id="KW-0175">Coiled coil</keyword>
<evidence type="ECO:0000259" key="4">
    <source>
        <dbReference type="Pfam" id="PF16326"/>
    </source>
</evidence>